<dbReference type="AlphaFoldDB" id="A0AA95MJ14"/>
<dbReference type="KEGG" id="nnv:QNH39_15130"/>
<dbReference type="Gene3D" id="3.40.50.12020">
    <property type="entry name" value="Uncharacterised protein family UPF0261, NN domain"/>
    <property type="match status" value="1"/>
</dbReference>
<dbReference type="CDD" id="cd15488">
    <property type="entry name" value="Tm-1-like"/>
    <property type="match status" value="1"/>
</dbReference>
<dbReference type="InterPro" id="IPR008322">
    <property type="entry name" value="UPF0261"/>
</dbReference>
<keyword evidence="3" id="KW-0067">ATP-binding</keyword>
<dbReference type="PIRSF" id="PIRSF033271">
    <property type="entry name" value="UCP033271"/>
    <property type="match status" value="1"/>
</dbReference>
<dbReference type="PANTHER" id="PTHR31862:SF1">
    <property type="entry name" value="UPF0261 DOMAIN PROTEIN (AFU_ORTHOLOGUE AFUA_1G10120)"/>
    <property type="match status" value="1"/>
</dbReference>
<evidence type="ECO:0000313" key="4">
    <source>
        <dbReference type="Proteomes" id="UP001178288"/>
    </source>
</evidence>
<dbReference type="NCBIfam" id="NF002674">
    <property type="entry name" value="PRK02399.1-2"/>
    <property type="match status" value="1"/>
</dbReference>
<dbReference type="InterPro" id="IPR056778">
    <property type="entry name" value="UPF0261_C"/>
</dbReference>
<feature type="domain" description="UPF0261" evidence="1">
    <location>
        <begin position="3"/>
        <end position="175"/>
    </location>
</feature>
<dbReference type="EMBL" id="CP126114">
    <property type="protein sequence ID" value="WHY84017.1"/>
    <property type="molecule type" value="Genomic_DNA"/>
</dbReference>
<dbReference type="InterPro" id="IPR044122">
    <property type="entry name" value="UPF0261_N"/>
</dbReference>
<keyword evidence="4" id="KW-1185">Reference proteome</keyword>
<proteinExistence type="predicted"/>
<evidence type="ECO:0000259" key="2">
    <source>
        <dbReference type="Pfam" id="PF23189"/>
    </source>
</evidence>
<organism evidence="3 4">
    <name type="scientific">Neobacillus novalis</name>
    <dbReference type="NCBI Taxonomy" id="220687"/>
    <lineage>
        <taxon>Bacteria</taxon>
        <taxon>Bacillati</taxon>
        <taxon>Bacillota</taxon>
        <taxon>Bacilli</taxon>
        <taxon>Bacillales</taxon>
        <taxon>Bacillaceae</taxon>
        <taxon>Neobacillus</taxon>
    </lineage>
</organism>
<feature type="domain" description="UPF0261" evidence="2">
    <location>
        <begin position="185"/>
        <end position="400"/>
    </location>
</feature>
<evidence type="ECO:0000259" key="1">
    <source>
        <dbReference type="Pfam" id="PF06792"/>
    </source>
</evidence>
<evidence type="ECO:0000313" key="3">
    <source>
        <dbReference type="EMBL" id="WHY84017.1"/>
    </source>
</evidence>
<dbReference type="Pfam" id="PF23189">
    <property type="entry name" value="UPF0261_C"/>
    <property type="match status" value="1"/>
</dbReference>
<accession>A0AA95MJ14</accession>
<dbReference type="Gene3D" id="3.40.50.12030">
    <property type="entry name" value="Uncharacterised protein family UPF0261, NC domain"/>
    <property type="match status" value="1"/>
</dbReference>
<dbReference type="Proteomes" id="UP001178288">
    <property type="component" value="Chromosome"/>
</dbReference>
<protein>
    <submittedName>
        <fullName evidence="3">Tm-1-like ATP-binding domain-containing protein</fullName>
    </submittedName>
</protein>
<dbReference type="InterPro" id="IPR051353">
    <property type="entry name" value="Tobamovirus_resist_UPF0261"/>
</dbReference>
<dbReference type="RefSeq" id="WP_066088098.1">
    <property type="nucleotide sequence ID" value="NZ_CP126114.1"/>
</dbReference>
<dbReference type="PANTHER" id="PTHR31862">
    <property type="entry name" value="UPF0261 DOMAIN PROTEIN (AFU_ORTHOLOGUE AFUA_1G10120)"/>
    <property type="match status" value="1"/>
</dbReference>
<keyword evidence="3" id="KW-0547">Nucleotide-binding</keyword>
<reference evidence="3" key="1">
    <citation type="submission" date="2023-05" db="EMBL/GenBank/DDBJ databases">
        <title>Comparative genomics of Bacillaceae isolates and their secondary metabolite potential.</title>
        <authorList>
            <person name="Song L."/>
            <person name="Nielsen L.J."/>
            <person name="Mohite O."/>
            <person name="Xu X."/>
            <person name="Weber T."/>
            <person name="Kovacs A.T."/>
        </authorList>
    </citation>
    <scope>NUCLEOTIDE SEQUENCE</scope>
    <source>
        <strain evidence="3">XLM17</strain>
    </source>
</reference>
<sequence>MSKKIVLVGSLDTKEKEFLYVKEIIEESGVETLLINTGVYESSSFGDIFNEEVAKAGGSTVDELRQKNDRGYAVAVMTNGVASIVKKLVDDVQVAGVFGMGGTAGTTVGAAAMRSVPVGIPKLIVSTVASGNTRPYVGEKDIMMMYSIVDIAGINSLSARILRNAANALSGMVKGNSVAIVDDGKPMIGATMFGVTTPCVNRTREILEKNGFDVLVFHATGAGGDAMENLINDGFIQGVVDITTTELADGLVGGIFSSGKNRLEVAGAKGIPQVVSVGALDMVNFGPPETVPEKFKDRKFYQHNPTTTLMRTTVEENFILGGTLARKLNKSASPTVLVFPKGGVSLLDKSGQPFEGIEERQALYNGIKENLKPHITLLEVEEDINNPSVASLIAYQLLELLSTKIGGVENATF</sequence>
<name>A0AA95MJ14_9BACI</name>
<gene>
    <name evidence="3" type="ORF">QNH39_15130</name>
</gene>
<dbReference type="GO" id="GO:0005524">
    <property type="term" value="F:ATP binding"/>
    <property type="evidence" value="ECO:0007669"/>
    <property type="project" value="UniProtKB-KW"/>
</dbReference>
<dbReference type="Pfam" id="PF06792">
    <property type="entry name" value="UPF0261"/>
    <property type="match status" value="1"/>
</dbReference>